<gene>
    <name evidence="2" type="ORF">Goshw_006039</name>
</gene>
<feature type="domain" description="Aminotransferase-like plant mobile" evidence="1">
    <location>
        <begin position="22"/>
        <end position="153"/>
    </location>
</feature>
<dbReference type="GO" id="GO:0010073">
    <property type="term" value="P:meristem maintenance"/>
    <property type="evidence" value="ECO:0007669"/>
    <property type="project" value="InterPro"/>
</dbReference>
<evidence type="ECO:0000259" key="1">
    <source>
        <dbReference type="Pfam" id="PF10536"/>
    </source>
</evidence>
<keyword evidence="3" id="KW-1185">Reference proteome</keyword>
<dbReference type="InterPro" id="IPR044824">
    <property type="entry name" value="MAIN-like"/>
</dbReference>
<proteinExistence type="predicted"/>
<dbReference type="EMBL" id="JABFAF010000007">
    <property type="protein sequence ID" value="MBA0859350.1"/>
    <property type="molecule type" value="Genomic_DNA"/>
</dbReference>
<protein>
    <recommendedName>
        <fullName evidence="1">Aminotransferase-like plant mobile domain-containing protein</fullName>
    </recommendedName>
</protein>
<comment type="caution">
    <text evidence="2">The sequence shown here is derived from an EMBL/GenBank/DDBJ whole genome shotgun (WGS) entry which is preliminary data.</text>
</comment>
<dbReference type="OrthoDB" id="10380298at2759"/>
<name>A0A7J9LKS0_GOSSC</name>
<dbReference type="InterPro" id="IPR019557">
    <property type="entry name" value="AminoTfrase-like_pln_mobile"/>
</dbReference>
<evidence type="ECO:0000313" key="2">
    <source>
        <dbReference type="EMBL" id="MBA0859350.1"/>
    </source>
</evidence>
<organism evidence="2 3">
    <name type="scientific">Gossypium schwendimanii</name>
    <name type="common">Cotton</name>
    <dbReference type="NCBI Taxonomy" id="34291"/>
    <lineage>
        <taxon>Eukaryota</taxon>
        <taxon>Viridiplantae</taxon>
        <taxon>Streptophyta</taxon>
        <taxon>Embryophyta</taxon>
        <taxon>Tracheophyta</taxon>
        <taxon>Spermatophyta</taxon>
        <taxon>Magnoliopsida</taxon>
        <taxon>eudicotyledons</taxon>
        <taxon>Gunneridae</taxon>
        <taxon>Pentapetalae</taxon>
        <taxon>rosids</taxon>
        <taxon>malvids</taxon>
        <taxon>Malvales</taxon>
        <taxon>Malvaceae</taxon>
        <taxon>Malvoideae</taxon>
        <taxon>Gossypium</taxon>
    </lineage>
</organism>
<reference evidence="2 3" key="1">
    <citation type="journal article" date="2019" name="Genome Biol. Evol.">
        <title>Insights into the evolution of the New World diploid cottons (Gossypium, subgenus Houzingenia) based on genome sequencing.</title>
        <authorList>
            <person name="Grover C.E."/>
            <person name="Arick M.A. 2nd"/>
            <person name="Thrash A."/>
            <person name="Conover J.L."/>
            <person name="Sanders W.S."/>
            <person name="Peterson D.G."/>
            <person name="Frelichowski J.E."/>
            <person name="Scheffler J.A."/>
            <person name="Scheffler B.E."/>
            <person name="Wendel J.F."/>
        </authorList>
    </citation>
    <scope>NUCLEOTIDE SEQUENCE [LARGE SCALE GENOMIC DNA]</scope>
    <source>
        <strain evidence="2">1</strain>
        <tissue evidence="2">Leaf</tissue>
    </source>
</reference>
<evidence type="ECO:0000313" key="3">
    <source>
        <dbReference type="Proteomes" id="UP000593576"/>
    </source>
</evidence>
<dbReference type="AlphaFoldDB" id="A0A7J9LKS0"/>
<dbReference type="PANTHER" id="PTHR46033">
    <property type="entry name" value="PROTEIN MAIN-LIKE 2"/>
    <property type="match status" value="1"/>
</dbReference>
<dbReference type="Pfam" id="PF10536">
    <property type="entry name" value="PMD"/>
    <property type="match status" value="1"/>
</dbReference>
<dbReference type="Proteomes" id="UP000593576">
    <property type="component" value="Unassembled WGS sequence"/>
</dbReference>
<accession>A0A7J9LKS0</accession>
<sequence length="266" mass="30437">MSDPPSPLIENYLREVGFWHVANISRGCKMDPKLISAFIERWRPETYTFHIPCRECTITLEDVQLQLGLLVDGSVLTGFVQSDDSGIICYDLLCAILNNIYGGRIEMGWLRDKFSEPVNDLNEVERIRYAWTYILEIIGGYLMPDLSQNLVHLSQNQRLPITTIIMGSVLLSIFMSSSEPPIYILTHNEWNHSASYIGIPTALEDIRLLLDQRSEAHFQWTPYKDSGIWAVILDEFFQNLNIWLVKAPLVNYATIEIHQTDSVAAT</sequence>
<dbReference type="PANTHER" id="PTHR46033:SF8">
    <property type="entry name" value="PROTEIN MAINTENANCE OF MERISTEMS-LIKE"/>
    <property type="match status" value="1"/>
</dbReference>